<protein>
    <submittedName>
        <fullName evidence="1">Uncharacterized protein</fullName>
    </submittedName>
</protein>
<evidence type="ECO:0000313" key="1">
    <source>
        <dbReference type="EMBL" id="MFC6208268.1"/>
    </source>
</evidence>
<organism evidence="1 2">
    <name type="scientific">Levilactobacillus tongjiangensis</name>
    <dbReference type="NCBI Taxonomy" id="2486023"/>
    <lineage>
        <taxon>Bacteria</taxon>
        <taxon>Bacillati</taxon>
        <taxon>Bacillota</taxon>
        <taxon>Bacilli</taxon>
        <taxon>Lactobacillales</taxon>
        <taxon>Lactobacillaceae</taxon>
        <taxon>Levilactobacillus</taxon>
    </lineage>
</organism>
<evidence type="ECO:0000313" key="2">
    <source>
        <dbReference type="Proteomes" id="UP001596254"/>
    </source>
</evidence>
<reference evidence="2" key="1">
    <citation type="journal article" date="2019" name="Int. J. Syst. Evol. Microbiol.">
        <title>The Global Catalogue of Microorganisms (GCM) 10K type strain sequencing project: providing services to taxonomists for standard genome sequencing and annotation.</title>
        <authorList>
            <consortium name="The Broad Institute Genomics Platform"/>
            <consortium name="The Broad Institute Genome Sequencing Center for Infectious Disease"/>
            <person name="Wu L."/>
            <person name="Ma J."/>
        </authorList>
    </citation>
    <scope>NUCLEOTIDE SEQUENCE [LARGE SCALE GENOMIC DNA]</scope>
    <source>
        <strain evidence="2">CCM 8905</strain>
    </source>
</reference>
<accession>A0ABW1SVX2</accession>
<dbReference type="RefSeq" id="WP_125694363.1">
    <property type="nucleotide sequence ID" value="NZ_JBHSSK010000040.1"/>
</dbReference>
<keyword evidence="2" id="KW-1185">Reference proteome</keyword>
<dbReference type="EMBL" id="JBHSSK010000040">
    <property type="protein sequence ID" value="MFC6208268.1"/>
    <property type="molecule type" value="Genomic_DNA"/>
</dbReference>
<proteinExistence type="predicted"/>
<comment type="caution">
    <text evidence="1">The sequence shown here is derived from an EMBL/GenBank/DDBJ whole genome shotgun (WGS) entry which is preliminary data.</text>
</comment>
<sequence length="80" mass="9208">MQSVSQRIKAILQTAYQNNQITTLIFHDVTYTGTVDYVSASTVYMGLAAGQSQEIPLTEISHVKLHQLQSWWYLYDRARE</sequence>
<name>A0ABW1SVX2_9LACO</name>
<dbReference type="Proteomes" id="UP001596254">
    <property type="component" value="Unassembled WGS sequence"/>
</dbReference>
<gene>
    <name evidence="1" type="ORF">ACFP1G_12465</name>
</gene>